<feature type="region of interest" description="Disordered" evidence="1">
    <location>
        <begin position="373"/>
        <end position="392"/>
    </location>
</feature>
<dbReference type="Proteomes" id="UP001465976">
    <property type="component" value="Unassembled WGS sequence"/>
</dbReference>
<protein>
    <submittedName>
        <fullName evidence="2">Uncharacterized protein</fullName>
    </submittedName>
</protein>
<name>A0ABR3EXG5_9AGAR</name>
<sequence>MGCLTEKDLVSNVLSSSFNQIISYSDGLVGSLHPPTHKFITSPNSVSIPSPPFGSTQDLYRRADGFYGHDDPAKWPQPLNHNNVYLAWIPSCPTADHHRYIQDTIIWHELNERDMVYEASTREGVVNARIVAELAAALNRLRERTRAFTAKFPSSSKVKLLSEFSTNVTTSLHRITSTPMKFRDICCGLAEVQRGWLYSAAVLDFVQTYETNAPNVCAEKGRGPCDTNPRLGAFVWNDQDACKLFDAGIPVYYVRGYNTFSTQVVRACTPLVHPQALCLQAASPLYPVILSSSQAGGDAKFAAIRGASIRCFDVTSPFANMHLAGLYTTSYSLGTTSTIHRIISPTESIPSTSTSGVIRRANDRARHHPYVVQGREKQKETSFQSPQSNDDRFRDFPPNVFLPPVVVAWRGANLRINLRDIDIKHSSGRREKLLTLVPDPSLFFGSDDQGKWQRRFQTWSHIRPNWITQCASGASEAVAATTWKTVLTLGQLGPWDWTRKPEKAHQRAHQEATSLVTSTFASVNSSHPAFPVPTVEVSSNEARRLMQELSLVNFRHQLRSLDALADCSAPRPSPTLSAGEHELQLLNHHCRRDELMVEVFGTGAKVGPSLVCHIFAEMWPNRVQSLMAFSKLMETWPGSISKEPLWNRRDDPNLPKLVGPGMEWELILVRHYVQTYYNFFGYPPILPRTL</sequence>
<proteinExistence type="predicted"/>
<keyword evidence="3" id="KW-1185">Reference proteome</keyword>
<gene>
    <name evidence="2" type="ORF">V5O48_014397</name>
</gene>
<reference evidence="2 3" key="1">
    <citation type="submission" date="2024-02" db="EMBL/GenBank/DDBJ databases">
        <title>A draft genome for the cacao thread blight pathogen Marasmius crinis-equi.</title>
        <authorList>
            <person name="Cohen S.P."/>
            <person name="Baruah I.K."/>
            <person name="Amoako-Attah I."/>
            <person name="Bukari Y."/>
            <person name="Meinhardt L.W."/>
            <person name="Bailey B.A."/>
        </authorList>
    </citation>
    <scope>NUCLEOTIDE SEQUENCE [LARGE SCALE GENOMIC DNA]</scope>
    <source>
        <strain evidence="2 3">GH-76</strain>
    </source>
</reference>
<dbReference type="EMBL" id="JBAHYK010001546">
    <property type="protein sequence ID" value="KAL0567597.1"/>
    <property type="molecule type" value="Genomic_DNA"/>
</dbReference>
<comment type="caution">
    <text evidence="2">The sequence shown here is derived from an EMBL/GenBank/DDBJ whole genome shotgun (WGS) entry which is preliminary data.</text>
</comment>
<evidence type="ECO:0000313" key="2">
    <source>
        <dbReference type="EMBL" id="KAL0567597.1"/>
    </source>
</evidence>
<organism evidence="2 3">
    <name type="scientific">Marasmius crinis-equi</name>
    <dbReference type="NCBI Taxonomy" id="585013"/>
    <lineage>
        <taxon>Eukaryota</taxon>
        <taxon>Fungi</taxon>
        <taxon>Dikarya</taxon>
        <taxon>Basidiomycota</taxon>
        <taxon>Agaricomycotina</taxon>
        <taxon>Agaricomycetes</taxon>
        <taxon>Agaricomycetidae</taxon>
        <taxon>Agaricales</taxon>
        <taxon>Marasmiineae</taxon>
        <taxon>Marasmiaceae</taxon>
        <taxon>Marasmius</taxon>
    </lineage>
</organism>
<evidence type="ECO:0000313" key="3">
    <source>
        <dbReference type="Proteomes" id="UP001465976"/>
    </source>
</evidence>
<evidence type="ECO:0000256" key="1">
    <source>
        <dbReference type="SAM" id="MobiDB-lite"/>
    </source>
</evidence>
<accession>A0ABR3EXG5</accession>